<evidence type="ECO:0000313" key="1">
    <source>
        <dbReference type="EMBL" id="KAL2289144.1"/>
    </source>
</evidence>
<organism evidence="1 2">
    <name type="scientific">Diaporthe vaccinii</name>
    <dbReference type="NCBI Taxonomy" id="105482"/>
    <lineage>
        <taxon>Eukaryota</taxon>
        <taxon>Fungi</taxon>
        <taxon>Dikarya</taxon>
        <taxon>Ascomycota</taxon>
        <taxon>Pezizomycotina</taxon>
        <taxon>Sordariomycetes</taxon>
        <taxon>Sordariomycetidae</taxon>
        <taxon>Diaporthales</taxon>
        <taxon>Diaporthaceae</taxon>
        <taxon>Diaporthe</taxon>
        <taxon>Diaporthe eres species complex</taxon>
    </lineage>
</organism>
<accession>A0ABR4F371</accession>
<gene>
    <name evidence="1" type="ORF">FJTKL_02948</name>
</gene>
<name>A0ABR4F371_9PEZI</name>
<evidence type="ECO:0000313" key="2">
    <source>
        <dbReference type="Proteomes" id="UP001600888"/>
    </source>
</evidence>
<protein>
    <submittedName>
        <fullName evidence="1">Uncharacterized protein</fullName>
    </submittedName>
</protein>
<proteinExistence type="predicted"/>
<sequence length="78" mass="8283">MVYRRPICVLPCPSDAICISDPKPRCAVPNGFCGGIGGFACEAKNEYCIDDPRDDCDPGYGGFDCGGVCVKKPKDTCT</sequence>
<keyword evidence="2" id="KW-1185">Reference proteome</keyword>
<comment type="caution">
    <text evidence="1">The sequence shown here is derived from an EMBL/GenBank/DDBJ whole genome shotgun (WGS) entry which is preliminary data.</text>
</comment>
<dbReference type="Proteomes" id="UP001600888">
    <property type="component" value="Unassembled WGS sequence"/>
</dbReference>
<dbReference type="EMBL" id="JBAWTH010000014">
    <property type="protein sequence ID" value="KAL2289144.1"/>
    <property type="molecule type" value="Genomic_DNA"/>
</dbReference>
<reference evidence="1 2" key="1">
    <citation type="submission" date="2024-03" db="EMBL/GenBank/DDBJ databases">
        <title>A high-quality draft genome sequence of Diaporthe vaccinii, a causative agent of upright dieback and viscid rot disease in cranberry plants.</title>
        <authorList>
            <person name="Sarrasin M."/>
            <person name="Lang B.F."/>
            <person name="Burger G."/>
        </authorList>
    </citation>
    <scope>NUCLEOTIDE SEQUENCE [LARGE SCALE GENOMIC DNA]</scope>
    <source>
        <strain evidence="1 2">IS7</strain>
    </source>
</reference>